<evidence type="ECO:0000256" key="1">
    <source>
        <dbReference type="SAM" id="Phobius"/>
    </source>
</evidence>
<dbReference type="AlphaFoldDB" id="A0A0A9EGG0"/>
<keyword evidence="1" id="KW-1133">Transmembrane helix</keyword>
<dbReference type="EMBL" id="GBRH01198749">
    <property type="protein sequence ID" value="JAD99146.1"/>
    <property type="molecule type" value="Transcribed_RNA"/>
</dbReference>
<evidence type="ECO:0000313" key="2">
    <source>
        <dbReference type="EMBL" id="JAD99146.1"/>
    </source>
</evidence>
<proteinExistence type="predicted"/>
<sequence length="36" mass="3729">MLSSKSAFPIATPLSLMLVALVALLLETIRLASSGI</sequence>
<keyword evidence="1" id="KW-0812">Transmembrane</keyword>
<name>A0A0A9EGG0_ARUDO</name>
<protein>
    <submittedName>
        <fullName evidence="2">Uncharacterized protein</fullName>
    </submittedName>
</protein>
<reference evidence="2" key="2">
    <citation type="journal article" date="2015" name="Data Brief">
        <title>Shoot transcriptome of the giant reed, Arundo donax.</title>
        <authorList>
            <person name="Barrero R.A."/>
            <person name="Guerrero F.D."/>
            <person name="Moolhuijzen P."/>
            <person name="Goolsby J.A."/>
            <person name="Tidwell J."/>
            <person name="Bellgard S.E."/>
            <person name="Bellgard M.I."/>
        </authorList>
    </citation>
    <scope>NUCLEOTIDE SEQUENCE</scope>
    <source>
        <tissue evidence="2">Shoot tissue taken approximately 20 cm above the soil surface</tissue>
    </source>
</reference>
<accession>A0A0A9EGG0</accession>
<keyword evidence="1" id="KW-0472">Membrane</keyword>
<feature type="transmembrane region" description="Helical" evidence="1">
    <location>
        <begin position="6"/>
        <end position="26"/>
    </location>
</feature>
<organism evidence="2">
    <name type="scientific">Arundo donax</name>
    <name type="common">Giant reed</name>
    <name type="synonym">Donax arundinaceus</name>
    <dbReference type="NCBI Taxonomy" id="35708"/>
    <lineage>
        <taxon>Eukaryota</taxon>
        <taxon>Viridiplantae</taxon>
        <taxon>Streptophyta</taxon>
        <taxon>Embryophyta</taxon>
        <taxon>Tracheophyta</taxon>
        <taxon>Spermatophyta</taxon>
        <taxon>Magnoliopsida</taxon>
        <taxon>Liliopsida</taxon>
        <taxon>Poales</taxon>
        <taxon>Poaceae</taxon>
        <taxon>PACMAD clade</taxon>
        <taxon>Arundinoideae</taxon>
        <taxon>Arundineae</taxon>
        <taxon>Arundo</taxon>
    </lineage>
</organism>
<reference evidence="2" key="1">
    <citation type="submission" date="2014-09" db="EMBL/GenBank/DDBJ databases">
        <authorList>
            <person name="Magalhaes I.L.F."/>
            <person name="Oliveira U."/>
            <person name="Santos F.R."/>
            <person name="Vidigal T.H.D.A."/>
            <person name="Brescovit A.D."/>
            <person name="Santos A.J."/>
        </authorList>
    </citation>
    <scope>NUCLEOTIDE SEQUENCE</scope>
    <source>
        <tissue evidence="2">Shoot tissue taken approximately 20 cm above the soil surface</tissue>
    </source>
</reference>